<evidence type="ECO:0008006" key="4">
    <source>
        <dbReference type="Google" id="ProtNLM"/>
    </source>
</evidence>
<proteinExistence type="predicted"/>
<sequence>MKANIRDFQMVERADLEIEGITLVAGRNSQGKSSIAKGLAAALTGTVQLGGLLKKDGGKLVRAGCSTAYAVVQSESGKATASWPKCEFITDGTPPAVNAHAAGLEHLVDMAPKDRATFLAKALHTAPDKDDLSQAFTDAGIPAPVVEKVWSDIEATGWDGKAADVKEKGARFKGRWEGVTGEKYGSEKAKGWLPKDWTADLTEAELDDLSSEVGEAQIDLEKAIAGAAVDQSEIDRLTAACADIESLHKASMDAEVAASQAEAAYKTAKRELDDLPPAQQPDALACPCCKAALQVNGHGPTMELVQAATLSDAELKKRQTAINIAAGNASHAKKQLDAADQTAADAQRAHQTAHDASQRLAALKAKGGTGSTADVQAARDRLALAQRRHAALKANLEAHELSKQLAVNAMVQTLLSPEGLRKTKLLKVLDTFNGGPLAELCAAAGWQPVRIEPDLSVTYGGRAYPLLSGLGPQLSSDQFRVRAVLQVALAQMEGHRLVIIDAADVLDHLGRGGLIQMLRAADVSAVVCMTFGKPDLVPDLQAAGMGMSYWIDGGIARPLAEVKAAKQEAA</sequence>
<organism evidence="2 3">
    <name type="scientific">Azospirillum himalayense</name>
    <dbReference type="NCBI Taxonomy" id="654847"/>
    <lineage>
        <taxon>Bacteria</taxon>
        <taxon>Pseudomonadati</taxon>
        <taxon>Pseudomonadota</taxon>
        <taxon>Alphaproteobacteria</taxon>
        <taxon>Rhodospirillales</taxon>
        <taxon>Azospirillaceae</taxon>
        <taxon>Azospirillum</taxon>
    </lineage>
</organism>
<reference evidence="3" key="1">
    <citation type="journal article" date="2019" name="Int. J. Syst. Evol. Microbiol.">
        <title>The Global Catalogue of Microorganisms (GCM) 10K type strain sequencing project: providing services to taxonomists for standard genome sequencing and annotation.</title>
        <authorList>
            <consortium name="The Broad Institute Genomics Platform"/>
            <consortium name="The Broad Institute Genome Sequencing Center for Infectious Disease"/>
            <person name="Wu L."/>
            <person name="Ma J."/>
        </authorList>
    </citation>
    <scope>NUCLEOTIDE SEQUENCE [LARGE SCALE GENOMIC DNA]</scope>
    <source>
        <strain evidence="3">CCUG 58760</strain>
    </source>
</reference>
<comment type="caution">
    <text evidence="2">The sequence shown here is derived from an EMBL/GenBank/DDBJ whole genome shotgun (WGS) entry which is preliminary data.</text>
</comment>
<dbReference type="RefSeq" id="WP_376999624.1">
    <property type="nucleotide sequence ID" value="NZ_JBHSLC010000115.1"/>
</dbReference>
<protein>
    <recommendedName>
        <fullName evidence="4">Rad50/SbcC-type AAA domain-containing protein</fullName>
    </recommendedName>
</protein>
<name>A0ABW0GIZ4_9PROT</name>
<dbReference type="InterPro" id="IPR027417">
    <property type="entry name" value="P-loop_NTPase"/>
</dbReference>
<feature type="coiled-coil region" evidence="1">
    <location>
        <begin position="329"/>
        <end position="402"/>
    </location>
</feature>
<evidence type="ECO:0000256" key="1">
    <source>
        <dbReference type="SAM" id="Coils"/>
    </source>
</evidence>
<evidence type="ECO:0000313" key="3">
    <source>
        <dbReference type="Proteomes" id="UP001596166"/>
    </source>
</evidence>
<evidence type="ECO:0000313" key="2">
    <source>
        <dbReference type="EMBL" id="MFC5359528.1"/>
    </source>
</evidence>
<keyword evidence="1" id="KW-0175">Coiled coil</keyword>
<keyword evidence="3" id="KW-1185">Reference proteome</keyword>
<dbReference type="Proteomes" id="UP001596166">
    <property type="component" value="Unassembled WGS sequence"/>
</dbReference>
<dbReference type="Gene3D" id="3.40.50.300">
    <property type="entry name" value="P-loop containing nucleotide triphosphate hydrolases"/>
    <property type="match status" value="1"/>
</dbReference>
<gene>
    <name evidence="2" type="ORF">ACFPMG_31480</name>
</gene>
<dbReference type="EMBL" id="JBHSLC010000115">
    <property type="protein sequence ID" value="MFC5359528.1"/>
    <property type="molecule type" value="Genomic_DNA"/>
</dbReference>
<accession>A0ABW0GIZ4</accession>